<keyword evidence="4" id="KW-0479">Metal-binding</keyword>
<keyword evidence="3" id="KW-0349">Heme</keyword>
<dbReference type="PANTHER" id="PTHR47366">
    <property type="entry name" value="TWO-ON-TWO HEMOGLOBIN-3"/>
    <property type="match status" value="1"/>
</dbReference>
<dbReference type="GO" id="GO:0046872">
    <property type="term" value="F:metal ion binding"/>
    <property type="evidence" value="ECO:0007669"/>
    <property type="project" value="UniProtKB-KW"/>
</dbReference>
<dbReference type="InterPro" id="IPR019795">
    <property type="entry name" value="Globin_bac-like_CS"/>
</dbReference>
<dbReference type="GO" id="GO:0005344">
    <property type="term" value="F:oxygen carrier activity"/>
    <property type="evidence" value="ECO:0007669"/>
    <property type="project" value="InterPro"/>
</dbReference>
<comment type="caution">
    <text evidence="7">The sequence shown here is derived from an EMBL/GenBank/DDBJ whole genome shotgun (WGS) entry which is preliminary data.</text>
</comment>
<dbReference type="Proteomes" id="UP001139336">
    <property type="component" value="Unassembled WGS sequence"/>
</dbReference>
<sequence>MTTLYDAIGDEAFDRLVAGFYARVRTDDILSPMYPPDDWEGAQWRLKAFLTQYWGGPSTYSEQRGHPRLRMRHMHFPISREAAFRWLELMEASLEDIDEDTIPPAFRAQLRDHWERVAGMLINRAD</sequence>
<comment type="similarity">
    <text evidence="6">Belongs to the truncated hemoglobin family. Group II subfamily.</text>
</comment>
<dbReference type="GO" id="GO:0020037">
    <property type="term" value="F:heme binding"/>
    <property type="evidence" value="ECO:0007669"/>
    <property type="project" value="InterPro"/>
</dbReference>
<evidence type="ECO:0000256" key="5">
    <source>
        <dbReference type="ARBA" id="ARBA00023004"/>
    </source>
</evidence>
<proteinExistence type="inferred from homology"/>
<evidence type="ECO:0000313" key="8">
    <source>
        <dbReference type="Proteomes" id="UP001139336"/>
    </source>
</evidence>
<dbReference type="InterPro" id="IPR012292">
    <property type="entry name" value="Globin/Proto"/>
</dbReference>
<dbReference type="EMBL" id="JAKGSI010000005">
    <property type="protein sequence ID" value="MCF4007452.1"/>
    <property type="molecule type" value="Genomic_DNA"/>
</dbReference>
<dbReference type="InterPro" id="IPR009050">
    <property type="entry name" value="Globin-like_sf"/>
</dbReference>
<reference evidence="7" key="1">
    <citation type="submission" date="2022-01" db="EMBL/GenBank/DDBJ databases">
        <title>Corynebacterium sp. nov isolated from isolated from the feces of the greater white-fronted geese (Anser albifrons) at Poyang Lake, PR China.</title>
        <authorList>
            <person name="Liu Q."/>
        </authorList>
    </citation>
    <scope>NUCLEOTIDE SEQUENCE</scope>
    <source>
        <strain evidence="7">JCM 32435</strain>
    </source>
</reference>
<dbReference type="GO" id="GO:0019825">
    <property type="term" value="F:oxygen binding"/>
    <property type="evidence" value="ECO:0007669"/>
    <property type="project" value="InterPro"/>
</dbReference>
<dbReference type="RefSeq" id="WP_236119592.1">
    <property type="nucleotide sequence ID" value="NZ_JAKGSI010000005.1"/>
</dbReference>
<evidence type="ECO:0000256" key="1">
    <source>
        <dbReference type="ARBA" id="ARBA00001971"/>
    </source>
</evidence>
<dbReference type="InterPro" id="IPR001486">
    <property type="entry name" value="Hemoglobin_trunc"/>
</dbReference>
<protein>
    <submittedName>
        <fullName evidence="7">Globin</fullName>
    </submittedName>
</protein>
<keyword evidence="5" id="KW-0408">Iron</keyword>
<dbReference type="InterPro" id="IPR044203">
    <property type="entry name" value="GlbO/GLB3-like"/>
</dbReference>
<organism evidence="7 8">
    <name type="scientific">Corynebacterium uropygiale</name>
    <dbReference type="NCBI Taxonomy" id="1775911"/>
    <lineage>
        <taxon>Bacteria</taxon>
        <taxon>Bacillati</taxon>
        <taxon>Actinomycetota</taxon>
        <taxon>Actinomycetes</taxon>
        <taxon>Mycobacteriales</taxon>
        <taxon>Corynebacteriaceae</taxon>
        <taxon>Corynebacterium</taxon>
    </lineage>
</organism>
<keyword evidence="8" id="KW-1185">Reference proteome</keyword>
<dbReference type="PANTHER" id="PTHR47366:SF1">
    <property type="entry name" value="TWO-ON-TWO HEMOGLOBIN-3"/>
    <property type="match status" value="1"/>
</dbReference>
<evidence type="ECO:0000256" key="6">
    <source>
        <dbReference type="ARBA" id="ARBA00034496"/>
    </source>
</evidence>
<evidence type="ECO:0000256" key="2">
    <source>
        <dbReference type="ARBA" id="ARBA00022448"/>
    </source>
</evidence>
<name>A0A9X1QPY6_9CORY</name>
<dbReference type="AlphaFoldDB" id="A0A9X1QPY6"/>
<dbReference type="Gene3D" id="1.10.490.10">
    <property type="entry name" value="Globins"/>
    <property type="match status" value="1"/>
</dbReference>
<dbReference type="SUPFAM" id="SSF46458">
    <property type="entry name" value="Globin-like"/>
    <property type="match status" value="1"/>
</dbReference>
<evidence type="ECO:0000256" key="3">
    <source>
        <dbReference type="ARBA" id="ARBA00022617"/>
    </source>
</evidence>
<evidence type="ECO:0000256" key="4">
    <source>
        <dbReference type="ARBA" id="ARBA00022723"/>
    </source>
</evidence>
<dbReference type="Pfam" id="PF01152">
    <property type="entry name" value="Bac_globin"/>
    <property type="match status" value="1"/>
</dbReference>
<dbReference type="PROSITE" id="PS01213">
    <property type="entry name" value="GLOBIN_FAM_2"/>
    <property type="match status" value="1"/>
</dbReference>
<gene>
    <name evidence="7" type="ORF">L1O03_09775</name>
</gene>
<accession>A0A9X1QPY6</accession>
<keyword evidence="2" id="KW-0813">Transport</keyword>
<comment type="cofactor">
    <cofactor evidence="1">
        <name>heme</name>
        <dbReference type="ChEBI" id="CHEBI:30413"/>
    </cofactor>
</comment>
<evidence type="ECO:0000313" key="7">
    <source>
        <dbReference type="EMBL" id="MCF4007452.1"/>
    </source>
</evidence>